<organism evidence="1 2">
    <name type="scientific">Limnohabitans curvus</name>
    <dbReference type="NCBI Taxonomy" id="323423"/>
    <lineage>
        <taxon>Bacteria</taxon>
        <taxon>Pseudomonadati</taxon>
        <taxon>Pseudomonadota</taxon>
        <taxon>Betaproteobacteria</taxon>
        <taxon>Burkholderiales</taxon>
        <taxon>Comamonadaceae</taxon>
        <taxon>Limnohabitans</taxon>
    </lineage>
</organism>
<gene>
    <name evidence="1" type="ORF">B9Z44_02650</name>
</gene>
<keyword evidence="2" id="KW-1185">Reference proteome</keyword>
<comment type="caution">
    <text evidence="1">The sequence shown here is derived from an EMBL/GenBank/DDBJ whole genome shotgun (WGS) entry which is preliminary data.</text>
</comment>
<proteinExistence type="predicted"/>
<dbReference type="AlphaFoldDB" id="A0A315EL07"/>
<protein>
    <submittedName>
        <fullName evidence="1">Uncharacterized protein</fullName>
    </submittedName>
</protein>
<evidence type="ECO:0000313" key="1">
    <source>
        <dbReference type="EMBL" id="PUE58590.1"/>
    </source>
</evidence>
<name>A0A315EL07_9BURK</name>
<dbReference type="EMBL" id="NESP01000001">
    <property type="protein sequence ID" value="PUE58590.1"/>
    <property type="molecule type" value="Genomic_DNA"/>
</dbReference>
<sequence length="169" mass="19662">MSQAEEPNMNHLQLHQAALPDLSANQISRLPKDQLAQFSHAVQELHDWSIQMRGRINRGLEQRYDEQIRQANSFGEEESARFRIDDGDLQIDVSQAKEIVWDQEHLTQIADRMVAAGDRVQDFMEVHLSVSEEDYAKWHPLLRAAFQPARQELVIEPQFKIHWVGEVQL</sequence>
<evidence type="ECO:0000313" key="2">
    <source>
        <dbReference type="Proteomes" id="UP000251341"/>
    </source>
</evidence>
<reference evidence="1 2" key="1">
    <citation type="submission" date="2017-04" db="EMBL/GenBank/DDBJ databases">
        <title>Unexpected and diverse lifestyles within the genus Limnohabitans.</title>
        <authorList>
            <person name="Kasalicky V."/>
            <person name="Mehrshad M."/>
            <person name="Andrei S.-A."/>
            <person name="Salcher M."/>
            <person name="Kratochvilova H."/>
            <person name="Simek K."/>
            <person name="Ghai R."/>
        </authorList>
    </citation>
    <scope>NUCLEOTIDE SEQUENCE [LARGE SCALE GENOMIC DNA]</scope>
    <source>
        <strain evidence="1 2">MWH-C5</strain>
    </source>
</reference>
<dbReference type="Proteomes" id="UP000251341">
    <property type="component" value="Unassembled WGS sequence"/>
</dbReference>
<accession>A0A315EL07</accession>